<feature type="region of interest" description="Disordered" evidence="1">
    <location>
        <begin position="458"/>
        <end position="487"/>
    </location>
</feature>
<organism evidence="3 4">
    <name type="scientific">Xanthomonas pisi</name>
    <dbReference type="NCBI Taxonomy" id="56457"/>
    <lineage>
        <taxon>Bacteria</taxon>
        <taxon>Pseudomonadati</taxon>
        <taxon>Pseudomonadota</taxon>
        <taxon>Gammaproteobacteria</taxon>
        <taxon>Lysobacterales</taxon>
        <taxon>Lysobacteraceae</taxon>
        <taxon>Xanthomonas</taxon>
    </lineage>
</organism>
<dbReference type="InterPro" id="IPR046519">
    <property type="entry name" value="X-Tfes_XVIPCD"/>
</dbReference>
<feature type="compositionally biased region" description="Low complexity" evidence="1">
    <location>
        <begin position="460"/>
        <end position="481"/>
    </location>
</feature>
<dbReference type="Pfam" id="PF20410">
    <property type="entry name" value="X-Tfes_XVIPCD"/>
    <property type="match status" value="1"/>
</dbReference>
<comment type="caution">
    <text evidence="3">The sequence shown here is derived from an EMBL/GenBank/DDBJ whole genome shotgun (WGS) entry which is preliminary data.</text>
</comment>
<name>A0A2S7D895_9XANT</name>
<evidence type="ECO:0000259" key="2">
    <source>
        <dbReference type="Pfam" id="PF20410"/>
    </source>
</evidence>
<evidence type="ECO:0000313" key="4">
    <source>
        <dbReference type="Proteomes" id="UP000238191"/>
    </source>
</evidence>
<protein>
    <recommendedName>
        <fullName evidence="2">X-Tfes XVIPCD domain-containing protein</fullName>
    </recommendedName>
</protein>
<evidence type="ECO:0000313" key="3">
    <source>
        <dbReference type="EMBL" id="PPU70047.1"/>
    </source>
</evidence>
<evidence type="ECO:0000256" key="1">
    <source>
        <dbReference type="SAM" id="MobiDB-lite"/>
    </source>
</evidence>
<keyword evidence="4" id="KW-1185">Reference proteome</keyword>
<dbReference type="EMBL" id="MDEI01000001">
    <property type="protein sequence ID" value="PPU70047.1"/>
    <property type="molecule type" value="Genomic_DNA"/>
</dbReference>
<reference evidence="4" key="1">
    <citation type="submission" date="2016-08" db="EMBL/GenBank/DDBJ databases">
        <authorList>
            <person name="Merda D."/>
            <person name="Briand M."/>
            <person name="Taghouti G."/>
            <person name="Carrere S."/>
            <person name="Gouzy J."/>
            <person name="Portier P."/>
            <person name="Jacques M.-A."/>
            <person name="Fischer-Le Saux M."/>
        </authorList>
    </citation>
    <scope>NUCLEOTIDE SEQUENCE [LARGE SCALE GENOMIC DNA]</scope>
    <source>
        <strain evidence="4">CFBP4643</strain>
    </source>
</reference>
<sequence>MPELDINASADEVARLFNQGQAREAAMRLDALRQDQSLLVQEALDRSVASRAAERIDALQRPGGLPATDASTVGPVITRLEAARNAPRFPGAEETRDLSQAQQHDIYASIVETRGSDAAHQALATQDRVILGLRNENRTTQGRDPVTREADNRGTGVYDDRIVVLWRAADGARHAREFNQATTEPTAQYDGHAKTTPRSEGFAQVAIRQKTEGEDVNRDNVRDLGRLAEGTTEMGRTTHPLRNHPDEFALRPTDAAVANGQHRVERDSNGDGWFDARDTHGVQDLNNTFKIHRGSGRNTDSAGCQTIGGNEYDTFVSTVRGTPGQDRWQYVLTSVTPTQTLQQNQEQENLSTATISDPRVPGHPDHALQQQISGHLTALGGRYAQHADSYSLALLYEAKANGMTRVDNVVPSNAIGTQAEGARIFLVQGQNNDPAALRVASEAATIAATPVETSLQRLHQQQQTAAEAQVQGQQQQEQHQQPTMGGR</sequence>
<dbReference type="AlphaFoldDB" id="A0A2S7D895"/>
<dbReference type="RefSeq" id="WP_084725922.1">
    <property type="nucleotide sequence ID" value="NZ_MDEI01000001.1"/>
</dbReference>
<accession>A0A2S7D895</accession>
<gene>
    <name evidence="3" type="ORF">XpiCFBP4643_00220</name>
</gene>
<feature type="domain" description="X-Tfes XVIPCD" evidence="2">
    <location>
        <begin position="361"/>
        <end position="460"/>
    </location>
</feature>
<dbReference type="OrthoDB" id="9151591at2"/>
<dbReference type="Proteomes" id="UP000238191">
    <property type="component" value="Unassembled WGS sequence"/>
</dbReference>
<proteinExistence type="predicted"/>